<dbReference type="EMBL" id="PHFW01000003">
    <property type="protein sequence ID" value="PQM26106.1"/>
    <property type="molecule type" value="Genomic_DNA"/>
</dbReference>
<accession>A0A2S8B164</accession>
<name>A0A2S8B164_9SPHN</name>
<evidence type="ECO:0000259" key="1">
    <source>
        <dbReference type="Pfam" id="PF05050"/>
    </source>
</evidence>
<dbReference type="RefSeq" id="WP_105999486.1">
    <property type="nucleotide sequence ID" value="NZ_CM009578.1"/>
</dbReference>
<keyword evidence="3" id="KW-1185">Reference proteome</keyword>
<protein>
    <submittedName>
        <fullName evidence="2">FkbM family methyltransferase</fullName>
    </submittedName>
</protein>
<dbReference type="PANTHER" id="PTHR34203">
    <property type="entry name" value="METHYLTRANSFERASE, FKBM FAMILY PROTEIN"/>
    <property type="match status" value="1"/>
</dbReference>
<dbReference type="GO" id="GO:0032259">
    <property type="term" value="P:methylation"/>
    <property type="evidence" value="ECO:0007669"/>
    <property type="project" value="UniProtKB-KW"/>
</dbReference>
<evidence type="ECO:0000313" key="3">
    <source>
        <dbReference type="Proteomes" id="UP000238954"/>
    </source>
</evidence>
<sequence>MTAAAASRVAAFLGYGVGKTLAKLRANLLARLPLRRETGAVTSRYGVRMRANWQDRTFRYCYYATYGRALSDYLAAQDRAFVFVDIGANQGLYSLLAAQNPRCAAAIAFEPVAATFALLRDNIALNGLEATVRPVHAAVSLQSGNARIATDRAHSGTASLRGAAPADGEDIRILGISGVDTLIDGTLNGGKGPLIVKIDVEGHEEAVIEALMASAHLGRIAAIFYEIDERWTDAAAIARRLDSAGFDRLTRFGIGRHYDVLAERGDWGPARE</sequence>
<dbReference type="InterPro" id="IPR029063">
    <property type="entry name" value="SAM-dependent_MTases_sf"/>
</dbReference>
<dbReference type="AlphaFoldDB" id="A0A2S8B164"/>
<dbReference type="PANTHER" id="PTHR34203:SF15">
    <property type="entry name" value="SLL1173 PROTEIN"/>
    <property type="match status" value="1"/>
</dbReference>
<dbReference type="NCBIfam" id="TIGR01444">
    <property type="entry name" value="fkbM_fam"/>
    <property type="match status" value="1"/>
</dbReference>
<dbReference type="Gene3D" id="3.40.50.150">
    <property type="entry name" value="Vaccinia Virus protein VP39"/>
    <property type="match status" value="1"/>
</dbReference>
<organism evidence="2 3">
    <name type="scientific">Sphingopyxis lindanitolerans</name>
    <dbReference type="NCBI Taxonomy" id="2054227"/>
    <lineage>
        <taxon>Bacteria</taxon>
        <taxon>Pseudomonadati</taxon>
        <taxon>Pseudomonadota</taxon>
        <taxon>Alphaproteobacteria</taxon>
        <taxon>Sphingomonadales</taxon>
        <taxon>Sphingomonadaceae</taxon>
        <taxon>Sphingopyxis</taxon>
    </lineage>
</organism>
<dbReference type="InterPro" id="IPR052514">
    <property type="entry name" value="SAM-dependent_MTase"/>
</dbReference>
<dbReference type="InterPro" id="IPR006342">
    <property type="entry name" value="FkbM_mtfrase"/>
</dbReference>
<proteinExistence type="predicted"/>
<keyword evidence="2" id="KW-0808">Transferase</keyword>
<dbReference type="Pfam" id="PF05050">
    <property type="entry name" value="Methyltransf_21"/>
    <property type="match status" value="1"/>
</dbReference>
<gene>
    <name evidence="2" type="ORF">CVO77_13555</name>
</gene>
<reference evidence="3" key="1">
    <citation type="submission" date="2017-11" db="EMBL/GenBank/DDBJ databases">
        <title>The complete genome sequence of Sphingopyxis pomeranensis sp. nov. strain WS5A3p.</title>
        <authorList>
            <person name="Kaminski M.A."/>
        </authorList>
    </citation>
    <scope>NUCLEOTIDE SEQUENCE [LARGE SCALE GENOMIC DNA]</scope>
    <source>
        <strain evidence="3">WS5A3p</strain>
    </source>
</reference>
<keyword evidence="2" id="KW-0489">Methyltransferase</keyword>
<dbReference type="SUPFAM" id="SSF53335">
    <property type="entry name" value="S-adenosyl-L-methionine-dependent methyltransferases"/>
    <property type="match status" value="1"/>
</dbReference>
<dbReference type="Proteomes" id="UP000238954">
    <property type="component" value="Chromosome"/>
</dbReference>
<feature type="domain" description="Methyltransferase FkbM" evidence="1">
    <location>
        <begin position="85"/>
        <end position="246"/>
    </location>
</feature>
<evidence type="ECO:0000313" key="2">
    <source>
        <dbReference type="EMBL" id="PQM26106.1"/>
    </source>
</evidence>
<dbReference type="OrthoDB" id="7542440at2"/>
<comment type="caution">
    <text evidence="2">The sequence shown here is derived from an EMBL/GenBank/DDBJ whole genome shotgun (WGS) entry which is preliminary data.</text>
</comment>
<dbReference type="GO" id="GO:0008168">
    <property type="term" value="F:methyltransferase activity"/>
    <property type="evidence" value="ECO:0007669"/>
    <property type="project" value="UniProtKB-KW"/>
</dbReference>